<accession>A0A6A5EMM2</accession>
<dbReference type="Proteomes" id="UP000465112">
    <property type="component" value="Chromosome 15"/>
</dbReference>
<evidence type="ECO:0000313" key="1">
    <source>
        <dbReference type="EMBL" id="KAF1380125.1"/>
    </source>
</evidence>
<organism evidence="1 2">
    <name type="scientific">Perca fluviatilis</name>
    <name type="common">European perch</name>
    <dbReference type="NCBI Taxonomy" id="8168"/>
    <lineage>
        <taxon>Eukaryota</taxon>
        <taxon>Metazoa</taxon>
        <taxon>Chordata</taxon>
        <taxon>Craniata</taxon>
        <taxon>Vertebrata</taxon>
        <taxon>Euteleostomi</taxon>
        <taxon>Actinopterygii</taxon>
        <taxon>Neopterygii</taxon>
        <taxon>Teleostei</taxon>
        <taxon>Neoteleostei</taxon>
        <taxon>Acanthomorphata</taxon>
        <taxon>Eupercaria</taxon>
        <taxon>Perciformes</taxon>
        <taxon>Percoidei</taxon>
        <taxon>Percidae</taxon>
        <taxon>Percinae</taxon>
        <taxon>Perca</taxon>
    </lineage>
</organism>
<evidence type="ECO:0000313" key="2">
    <source>
        <dbReference type="Proteomes" id="UP000465112"/>
    </source>
</evidence>
<protein>
    <submittedName>
        <fullName evidence="1">Uncharacterized protein</fullName>
    </submittedName>
</protein>
<gene>
    <name evidence="1" type="ORF">PFLUV_G00183260</name>
</gene>
<comment type="caution">
    <text evidence="1">The sequence shown here is derived from an EMBL/GenBank/DDBJ whole genome shotgun (WGS) entry which is preliminary data.</text>
</comment>
<reference evidence="1 2" key="1">
    <citation type="submission" date="2019-06" db="EMBL/GenBank/DDBJ databases">
        <title>A chromosome-scale genome assembly of the European perch, Perca fluviatilis.</title>
        <authorList>
            <person name="Roques C."/>
            <person name="Zahm M."/>
            <person name="Cabau C."/>
            <person name="Klopp C."/>
            <person name="Bouchez O."/>
            <person name="Donnadieu C."/>
            <person name="Kuhl H."/>
            <person name="Gislard M."/>
            <person name="Guendouz S."/>
            <person name="Journot L."/>
            <person name="Haffray P."/>
            <person name="Bestin A."/>
            <person name="Morvezen R."/>
            <person name="Feron R."/>
            <person name="Wen M."/>
            <person name="Jouanno E."/>
            <person name="Herpin A."/>
            <person name="Schartl M."/>
            <person name="Postlethwait J."/>
            <person name="Schaerlinger B."/>
            <person name="Chardard D."/>
            <person name="Lecocq T."/>
            <person name="Poncet C."/>
            <person name="Jaffrelo L."/>
            <person name="Lampietro C."/>
            <person name="Guiguen Y."/>
        </authorList>
    </citation>
    <scope>NUCLEOTIDE SEQUENCE [LARGE SCALE GENOMIC DNA]</scope>
    <source>
        <tissue evidence="1">Blood</tissue>
    </source>
</reference>
<dbReference type="EMBL" id="VHII01000015">
    <property type="protein sequence ID" value="KAF1380125.1"/>
    <property type="molecule type" value="Genomic_DNA"/>
</dbReference>
<keyword evidence="2" id="KW-1185">Reference proteome</keyword>
<sequence>MIRQFQSPGGPQAPCSNSEDPLGALHPLLKICAIGKAISISRSPTLVQTVTVIKLVITSFSAIIRSTFYFLEYKHKPAHQPQCTVCLKLFSTC</sequence>
<proteinExistence type="predicted"/>
<dbReference type="AlphaFoldDB" id="A0A6A5EMM2"/>
<name>A0A6A5EMM2_PERFL</name>